<gene>
    <name evidence="1" type="ORF">VTK73DRAFT_9751</name>
</gene>
<keyword evidence="2" id="KW-1185">Reference proteome</keyword>
<dbReference type="EMBL" id="JAZHXJ010000847">
    <property type="protein sequence ID" value="KAL1849960.1"/>
    <property type="molecule type" value="Genomic_DNA"/>
</dbReference>
<evidence type="ECO:0000313" key="1">
    <source>
        <dbReference type="EMBL" id="KAL1849960.1"/>
    </source>
</evidence>
<dbReference type="Proteomes" id="UP001586593">
    <property type="component" value="Unassembled WGS sequence"/>
</dbReference>
<comment type="caution">
    <text evidence="1">The sequence shown here is derived from an EMBL/GenBank/DDBJ whole genome shotgun (WGS) entry which is preliminary data.</text>
</comment>
<dbReference type="PROSITE" id="PS51257">
    <property type="entry name" value="PROKAR_LIPOPROTEIN"/>
    <property type="match status" value="1"/>
</dbReference>
<organism evidence="1 2">
    <name type="scientific">Phialemonium thermophilum</name>
    <dbReference type="NCBI Taxonomy" id="223376"/>
    <lineage>
        <taxon>Eukaryota</taxon>
        <taxon>Fungi</taxon>
        <taxon>Dikarya</taxon>
        <taxon>Ascomycota</taxon>
        <taxon>Pezizomycotina</taxon>
        <taxon>Sordariomycetes</taxon>
        <taxon>Sordariomycetidae</taxon>
        <taxon>Cephalothecales</taxon>
        <taxon>Cephalothecaceae</taxon>
        <taxon>Phialemonium</taxon>
    </lineage>
</organism>
<evidence type="ECO:0000313" key="2">
    <source>
        <dbReference type="Proteomes" id="UP001586593"/>
    </source>
</evidence>
<proteinExistence type="predicted"/>
<name>A0ABR3W0L5_9PEZI</name>
<sequence>MEKLAPASSRKLGDCCGSYSVWPCAAAAGSCVLNTHRSDDPESKSTSIVWPPISIGARYSTSPPSGTATTWPTTALPSVCATVWLPPLVPLAGTWNGRGRLPLPRCELLKMPPPLPSPLLLLLLLLLLPPPPPSALDCPPTGSTPPPSRMWSSRAAGMGMRYFR</sequence>
<reference evidence="1 2" key="1">
    <citation type="journal article" date="2024" name="Commun. Biol.">
        <title>Comparative genomic analysis of thermophilic fungi reveals convergent evolutionary adaptations and gene losses.</title>
        <authorList>
            <person name="Steindorff A.S."/>
            <person name="Aguilar-Pontes M.V."/>
            <person name="Robinson A.J."/>
            <person name="Andreopoulos B."/>
            <person name="LaButti K."/>
            <person name="Kuo A."/>
            <person name="Mondo S."/>
            <person name="Riley R."/>
            <person name="Otillar R."/>
            <person name="Haridas S."/>
            <person name="Lipzen A."/>
            <person name="Grimwood J."/>
            <person name="Schmutz J."/>
            <person name="Clum A."/>
            <person name="Reid I.D."/>
            <person name="Moisan M.C."/>
            <person name="Butler G."/>
            <person name="Nguyen T.T.M."/>
            <person name="Dewar K."/>
            <person name="Conant G."/>
            <person name="Drula E."/>
            <person name="Henrissat B."/>
            <person name="Hansel C."/>
            <person name="Singer S."/>
            <person name="Hutchinson M.I."/>
            <person name="de Vries R.P."/>
            <person name="Natvig D.O."/>
            <person name="Powell A.J."/>
            <person name="Tsang A."/>
            <person name="Grigoriev I.V."/>
        </authorList>
    </citation>
    <scope>NUCLEOTIDE SEQUENCE [LARGE SCALE GENOMIC DNA]</scope>
    <source>
        <strain evidence="1 2">ATCC 24622</strain>
    </source>
</reference>
<protein>
    <submittedName>
        <fullName evidence="1">Uncharacterized protein</fullName>
    </submittedName>
</protein>
<accession>A0ABR3W0L5</accession>